<proteinExistence type="predicted"/>
<evidence type="ECO:0000313" key="1">
    <source>
        <dbReference type="EMBL" id="SMH63944.1"/>
    </source>
</evidence>
<dbReference type="Proteomes" id="UP000281966">
    <property type="component" value="Segment"/>
</dbReference>
<evidence type="ECO:0000313" key="2">
    <source>
        <dbReference type="Proteomes" id="UP000281966"/>
    </source>
</evidence>
<accession>A0A1X7QHE9</accession>
<name>A0A1X7QHE9_9CAUD</name>
<keyword evidence="2" id="KW-1185">Reference proteome</keyword>
<gene>
    <name evidence="1" type="ORF">SWAN_00059</name>
</gene>
<sequence>MAVITENDLDLAEAFCRAARANLDVTTKFLPARPLFSCAPVNKPTRVMIVIEGDGLYAEKTFHISNIKGRADFINDVCLLQEKKKCWM</sequence>
<reference evidence="2" key="1">
    <citation type="submission" date="2017-04" db="EMBL/GenBank/DDBJ databases">
        <authorList>
            <person name="Millard A."/>
            <person name="Redgwell R T."/>
            <person name="Michniewski S."/>
        </authorList>
    </citation>
    <scope>NUCLEOTIDE SEQUENCE [LARGE SCALE GENOMIC DNA]</scope>
</reference>
<dbReference type="EMBL" id="LT841304">
    <property type="protein sequence ID" value="SMH63944.1"/>
    <property type="molecule type" value="Genomic_DNA"/>
</dbReference>
<protein>
    <submittedName>
        <fullName evidence="1">Uncharacterized protein</fullName>
    </submittedName>
</protein>
<organism evidence="1 2">
    <name type="scientific">Escherichia phage vB_EcoS_swan01</name>
    <dbReference type="NCBI Taxonomy" id="2496549"/>
    <lineage>
        <taxon>Viruses</taxon>
        <taxon>Duplodnaviria</taxon>
        <taxon>Heunggongvirae</taxon>
        <taxon>Uroviricota</taxon>
        <taxon>Caudoviricetes</taxon>
        <taxon>Drexlerviridae</taxon>
        <taxon>Tempevirinae</taxon>
        <taxon>Warwickvirus</taxon>
        <taxon>Warwickvirus ityhuna</taxon>
        <taxon>Warwickvirus swan01</taxon>
    </lineage>
</organism>